<keyword evidence="3" id="KW-1185">Reference proteome</keyword>
<evidence type="ECO:0000313" key="2">
    <source>
        <dbReference type="EMBL" id="KAF6146182.1"/>
    </source>
</evidence>
<protein>
    <recommendedName>
        <fullName evidence="1">Cytosolic endo-beta-N-acetylglucosaminidase TIM barrel domain-containing protein</fullName>
    </recommendedName>
</protein>
<dbReference type="OrthoDB" id="284473at2759"/>
<reference evidence="2 3" key="1">
    <citation type="journal article" date="2020" name="IScience">
        <title>Genome Sequencing of the Endangered Kingdonia uniflora (Circaeasteraceae, Ranunculales) Reveals Potential Mechanisms of Evolutionary Specialization.</title>
        <authorList>
            <person name="Sun Y."/>
            <person name="Deng T."/>
            <person name="Zhang A."/>
            <person name="Moore M.J."/>
            <person name="Landis J.B."/>
            <person name="Lin N."/>
            <person name="Zhang H."/>
            <person name="Zhang X."/>
            <person name="Huang J."/>
            <person name="Zhang X."/>
            <person name="Sun H."/>
            <person name="Wang H."/>
        </authorList>
    </citation>
    <scope>NUCLEOTIDE SEQUENCE [LARGE SCALE GENOMIC DNA]</scope>
    <source>
        <strain evidence="2">TB1705</strain>
        <tissue evidence="2">Leaf</tissue>
    </source>
</reference>
<dbReference type="Proteomes" id="UP000541444">
    <property type="component" value="Unassembled WGS sequence"/>
</dbReference>
<dbReference type="InterPro" id="IPR005201">
    <property type="entry name" value="TIM_ENGase"/>
</dbReference>
<dbReference type="GO" id="GO:0033925">
    <property type="term" value="F:mannosyl-glycoprotein endo-beta-N-acetylglucosaminidase activity"/>
    <property type="evidence" value="ECO:0007669"/>
    <property type="project" value="UniProtKB-EC"/>
</dbReference>
<gene>
    <name evidence="2" type="ORF">GIB67_005830</name>
</gene>
<dbReference type="Gene3D" id="3.20.20.80">
    <property type="entry name" value="Glycosidases"/>
    <property type="match status" value="1"/>
</dbReference>
<accession>A0A7J7LUG2</accession>
<evidence type="ECO:0000259" key="1">
    <source>
        <dbReference type="Pfam" id="PF03644"/>
    </source>
</evidence>
<dbReference type="PANTHER" id="PTHR13246">
    <property type="entry name" value="ENDO BETA N-ACETYLGLUCOSAMINIDASE"/>
    <property type="match status" value="1"/>
</dbReference>
<organism evidence="2 3">
    <name type="scientific">Kingdonia uniflora</name>
    <dbReference type="NCBI Taxonomy" id="39325"/>
    <lineage>
        <taxon>Eukaryota</taxon>
        <taxon>Viridiplantae</taxon>
        <taxon>Streptophyta</taxon>
        <taxon>Embryophyta</taxon>
        <taxon>Tracheophyta</taxon>
        <taxon>Spermatophyta</taxon>
        <taxon>Magnoliopsida</taxon>
        <taxon>Ranunculales</taxon>
        <taxon>Circaeasteraceae</taxon>
        <taxon>Kingdonia</taxon>
    </lineage>
</organism>
<comment type="caution">
    <text evidence="2">The sequence shown here is derived from an EMBL/GenBank/DDBJ whole genome shotgun (WGS) entry which is preliminary data.</text>
</comment>
<dbReference type="Pfam" id="PF03644">
    <property type="entry name" value="Glyco_hydro_85"/>
    <property type="match status" value="1"/>
</dbReference>
<dbReference type="AlphaFoldDB" id="A0A7J7LUG2"/>
<dbReference type="GO" id="GO:0005829">
    <property type="term" value="C:cytosol"/>
    <property type="evidence" value="ECO:0007669"/>
    <property type="project" value="UniProtKB-SubCell"/>
</dbReference>
<name>A0A7J7LUG2_9MAGN</name>
<sequence length="218" mass="24585">MNTKCVNTHEEVKKDASVHSKEPKEKKIKWKKLITSFMKSVLGTFIMEWDEGKVNVNKLLWAKEFAQMYAECLTELAAALGYDSVTKDGALSWQNQLNDKNKPFFDLCDGIFEGYPKLSATVTGEQKYDVYMLIDVFGRVTYGGGQWTGHCYHFSVDGGELSQDPWNNISHQSFQLVLEYSLDPTPKNIRAIADFKEALYSGGGNISFKGTLEVVLIV</sequence>
<dbReference type="EMBL" id="JACGCM010002004">
    <property type="protein sequence ID" value="KAF6146182.1"/>
    <property type="molecule type" value="Genomic_DNA"/>
</dbReference>
<proteinExistence type="predicted"/>
<evidence type="ECO:0000313" key="3">
    <source>
        <dbReference type="Proteomes" id="UP000541444"/>
    </source>
</evidence>
<dbReference type="InterPro" id="IPR032979">
    <property type="entry name" value="ENGase"/>
</dbReference>
<dbReference type="PANTHER" id="PTHR13246:SF1">
    <property type="entry name" value="CYTOSOLIC ENDO-BETA-N-ACETYLGLUCOSAMINIDASE"/>
    <property type="match status" value="1"/>
</dbReference>
<feature type="domain" description="Cytosolic endo-beta-N-acetylglucosaminidase TIM barrel" evidence="1">
    <location>
        <begin position="82"/>
        <end position="148"/>
    </location>
</feature>